<dbReference type="AlphaFoldDB" id="A0A1X7UCN0"/>
<dbReference type="OrthoDB" id="8018451at2759"/>
<proteinExistence type="predicted"/>
<dbReference type="InParanoid" id="A0A1X7UCN0"/>
<name>A0A1X7UCN0_AMPQE</name>
<organism evidence="2">
    <name type="scientific">Amphimedon queenslandica</name>
    <name type="common">Sponge</name>
    <dbReference type="NCBI Taxonomy" id="400682"/>
    <lineage>
        <taxon>Eukaryota</taxon>
        <taxon>Metazoa</taxon>
        <taxon>Porifera</taxon>
        <taxon>Demospongiae</taxon>
        <taxon>Heteroscleromorpha</taxon>
        <taxon>Haplosclerida</taxon>
        <taxon>Niphatidae</taxon>
        <taxon>Amphimedon</taxon>
    </lineage>
</organism>
<dbReference type="Pfam" id="PF23055">
    <property type="entry name" value="DUF7041"/>
    <property type="match status" value="1"/>
</dbReference>
<dbReference type="EnsemblMetazoa" id="Aqu2.1.25527_001">
    <property type="protein sequence ID" value="Aqu2.1.25527_001"/>
    <property type="gene ID" value="Aqu2.1.25527"/>
</dbReference>
<evidence type="ECO:0000259" key="1">
    <source>
        <dbReference type="Pfam" id="PF23055"/>
    </source>
</evidence>
<protein>
    <recommendedName>
        <fullName evidence="1">DUF7041 domain-containing protein</fullName>
    </recommendedName>
</protein>
<sequence>MATSPSPDTLASNSLKLPPYWPADPLIWFPQVEAQFQIRKITSQRTRYDYVIASISPEAEACDIVLKAPESDRLKEALIKYTAASKQ</sequence>
<evidence type="ECO:0000313" key="2">
    <source>
        <dbReference type="EnsemblMetazoa" id="Aqu2.1.25527_001"/>
    </source>
</evidence>
<dbReference type="PANTHER" id="PTHR33327:SF3">
    <property type="entry name" value="RNA-DIRECTED DNA POLYMERASE"/>
    <property type="match status" value="1"/>
</dbReference>
<accession>A0A1X7UCN0</accession>
<reference evidence="2" key="1">
    <citation type="submission" date="2017-05" db="UniProtKB">
        <authorList>
            <consortium name="EnsemblMetazoa"/>
        </authorList>
    </citation>
    <scope>IDENTIFICATION</scope>
</reference>
<dbReference type="PANTHER" id="PTHR33327">
    <property type="entry name" value="ENDONUCLEASE"/>
    <property type="match status" value="1"/>
</dbReference>
<dbReference type="InterPro" id="IPR055469">
    <property type="entry name" value="DUF7041"/>
</dbReference>
<feature type="domain" description="DUF7041" evidence="1">
    <location>
        <begin position="17"/>
        <end position="87"/>
    </location>
</feature>